<dbReference type="GO" id="GO:0046872">
    <property type="term" value="F:metal ion binding"/>
    <property type="evidence" value="ECO:0007669"/>
    <property type="project" value="UniProtKB-KW"/>
</dbReference>
<gene>
    <name evidence="12" type="ORF">LCGC14_2978620</name>
</gene>
<evidence type="ECO:0000256" key="7">
    <source>
        <dbReference type="ARBA" id="ARBA00022840"/>
    </source>
</evidence>
<dbReference type="InterPro" id="IPR002934">
    <property type="entry name" value="Polymerase_NTP_transf_dom"/>
</dbReference>
<feature type="domain" description="Polymerase nucleotidyl transferase" evidence="11">
    <location>
        <begin position="8"/>
        <end position="101"/>
    </location>
</feature>
<dbReference type="InterPro" id="IPR043519">
    <property type="entry name" value="NT_sf"/>
</dbReference>
<dbReference type="AlphaFoldDB" id="A0A0F8XUS0"/>
<proteinExistence type="inferred from homology"/>
<keyword evidence="2" id="KW-1277">Toxin-antitoxin system</keyword>
<keyword evidence="4" id="KW-0548">Nucleotidyltransferase</keyword>
<evidence type="ECO:0000256" key="9">
    <source>
        <dbReference type="ARBA" id="ARBA00038276"/>
    </source>
</evidence>
<dbReference type="EMBL" id="LAZR01060770">
    <property type="protein sequence ID" value="KKK64995.1"/>
    <property type="molecule type" value="Genomic_DNA"/>
</dbReference>
<protein>
    <recommendedName>
        <fullName evidence="11">Polymerase nucleotidyl transferase domain-containing protein</fullName>
    </recommendedName>
</protein>
<evidence type="ECO:0000313" key="12">
    <source>
        <dbReference type="EMBL" id="KKK64995.1"/>
    </source>
</evidence>
<keyword evidence="10" id="KW-0472">Membrane</keyword>
<evidence type="ECO:0000256" key="3">
    <source>
        <dbReference type="ARBA" id="ARBA00022679"/>
    </source>
</evidence>
<evidence type="ECO:0000256" key="4">
    <source>
        <dbReference type="ARBA" id="ARBA00022695"/>
    </source>
</evidence>
<keyword evidence="6" id="KW-0547">Nucleotide-binding</keyword>
<comment type="similarity">
    <text evidence="9">Belongs to the MntA antitoxin family.</text>
</comment>
<sequence>MKKTKNGKEIIKILRQNYKVISNTYGVVSIAVFGSYAKNKQKKRSDIDIFVELKEKYKTFDNFMELKFFLEKIVGRKIDLLIKESIREELKSRIFKEAVYV</sequence>
<keyword evidence="10" id="KW-0812">Transmembrane</keyword>
<keyword evidence="3" id="KW-0808">Transferase</keyword>
<comment type="cofactor">
    <cofactor evidence="1">
        <name>Mg(2+)</name>
        <dbReference type="ChEBI" id="CHEBI:18420"/>
    </cofactor>
</comment>
<evidence type="ECO:0000256" key="1">
    <source>
        <dbReference type="ARBA" id="ARBA00001946"/>
    </source>
</evidence>
<organism evidence="12">
    <name type="scientific">marine sediment metagenome</name>
    <dbReference type="NCBI Taxonomy" id="412755"/>
    <lineage>
        <taxon>unclassified sequences</taxon>
        <taxon>metagenomes</taxon>
        <taxon>ecological metagenomes</taxon>
    </lineage>
</organism>
<evidence type="ECO:0000256" key="8">
    <source>
        <dbReference type="ARBA" id="ARBA00022842"/>
    </source>
</evidence>
<dbReference type="SUPFAM" id="SSF81301">
    <property type="entry name" value="Nucleotidyltransferase"/>
    <property type="match status" value="1"/>
</dbReference>
<evidence type="ECO:0000256" key="10">
    <source>
        <dbReference type="SAM" id="Phobius"/>
    </source>
</evidence>
<accession>A0A0F8XUS0</accession>
<dbReference type="PANTHER" id="PTHR33571:SF14">
    <property type="entry name" value="PROTEIN ADENYLYLTRANSFERASE MJ0435-RELATED"/>
    <property type="match status" value="1"/>
</dbReference>
<feature type="transmembrane region" description="Helical" evidence="10">
    <location>
        <begin position="20"/>
        <end position="37"/>
    </location>
</feature>
<dbReference type="InterPro" id="IPR052038">
    <property type="entry name" value="Type-VII_TA_antitoxin"/>
</dbReference>
<keyword evidence="10" id="KW-1133">Transmembrane helix</keyword>
<keyword evidence="7" id="KW-0067">ATP-binding</keyword>
<evidence type="ECO:0000256" key="5">
    <source>
        <dbReference type="ARBA" id="ARBA00022723"/>
    </source>
</evidence>
<dbReference type="Gene3D" id="3.30.460.10">
    <property type="entry name" value="Beta Polymerase, domain 2"/>
    <property type="match status" value="1"/>
</dbReference>
<keyword evidence="8" id="KW-0460">Magnesium</keyword>
<reference evidence="12" key="1">
    <citation type="journal article" date="2015" name="Nature">
        <title>Complex archaea that bridge the gap between prokaryotes and eukaryotes.</title>
        <authorList>
            <person name="Spang A."/>
            <person name="Saw J.H."/>
            <person name="Jorgensen S.L."/>
            <person name="Zaremba-Niedzwiedzka K."/>
            <person name="Martijn J."/>
            <person name="Lind A.E."/>
            <person name="van Eijk R."/>
            <person name="Schleper C."/>
            <person name="Guy L."/>
            <person name="Ettema T.J."/>
        </authorList>
    </citation>
    <scope>NUCLEOTIDE SEQUENCE</scope>
</reference>
<dbReference type="Pfam" id="PF01909">
    <property type="entry name" value="NTP_transf_2"/>
    <property type="match status" value="1"/>
</dbReference>
<dbReference type="GO" id="GO:0016779">
    <property type="term" value="F:nucleotidyltransferase activity"/>
    <property type="evidence" value="ECO:0007669"/>
    <property type="project" value="UniProtKB-KW"/>
</dbReference>
<dbReference type="PANTHER" id="PTHR33571">
    <property type="entry name" value="SSL8005 PROTEIN"/>
    <property type="match status" value="1"/>
</dbReference>
<evidence type="ECO:0000256" key="6">
    <source>
        <dbReference type="ARBA" id="ARBA00022741"/>
    </source>
</evidence>
<dbReference type="CDD" id="cd05403">
    <property type="entry name" value="NT_KNTase_like"/>
    <property type="match status" value="1"/>
</dbReference>
<comment type="caution">
    <text evidence="12">The sequence shown here is derived from an EMBL/GenBank/DDBJ whole genome shotgun (WGS) entry which is preliminary data.</text>
</comment>
<evidence type="ECO:0000256" key="2">
    <source>
        <dbReference type="ARBA" id="ARBA00022649"/>
    </source>
</evidence>
<evidence type="ECO:0000259" key="11">
    <source>
        <dbReference type="Pfam" id="PF01909"/>
    </source>
</evidence>
<dbReference type="GO" id="GO:0005524">
    <property type="term" value="F:ATP binding"/>
    <property type="evidence" value="ECO:0007669"/>
    <property type="project" value="UniProtKB-KW"/>
</dbReference>
<name>A0A0F8XUS0_9ZZZZ</name>
<keyword evidence="5" id="KW-0479">Metal-binding</keyword>